<evidence type="ECO:0000313" key="2">
    <source>
        <dbReference type="EMBL" id="KGN96139.1"/>
    </source>
</evidence>
<protein>
    <submittedName>
        <fullName evidence="2">Uncharacterized protein</fullName>
    </submittedName>
</protein>
<keyword evidence="1" id="KW-0472">Membrane</keyword>
<evidence type="ECO:0000313" key="3">
    <source>
        <dbReference type="Proteomes" id="UP000030136"/>
    </source>
</evidence>
<organism evidence="2 3">
    <name type="scientific">Porphyromonas crevioricanis</name>
    <dbReference type="NCBI Taxonomy" id="393921"/>
    <lineage>
        <taxon>Bacteria</taxon>
        <taxon>Pseudomonadati</taxon>
        <taxon>Bacteroidota</taxon>
        <taxon>Bacteroidia</taxon>
        <taxon>Bacteroidales</taxon>
        <taxon>Porphyromonadaceae</taxon>
        <taxon>Porphyromonas</taxon>
    </lineage>
</organism>
<feature type="transmembrane region" description="Helical" evidence="1">
    <location>
        <begin position="24"/>
        <end position="46"/>
    </location>
</feature>
<sequence length="60" mass="6876">MDYGYPTSEAADVMTHTRAKLMRLALWFVSSFGGFLYPYTAFVEFIPAPYLPLNVSVEHR</sequence>
<dbReference type="EMBL" id="JQJC01000008">
    <property type="protein sequence ID" value="KGN96139.1"/>
    <property type="molecule type" value="Genomic_DNA"/>
</dbReference>
<accession>A0AB34PH03</accession>
<reference evidence="2 3" key="1">
    <citation type="submission" date="2014-08" db="EMBL/GenBank/DDBJ databases">
        <title>Porphyromonas crevioricanis strain:COT-253_OH1447 Genome sequencing.</title>
        <authorList>
            <person name="Wallis C."/>
            <person name="Deusch O."/>
            <person name="O'Flynn C."/>
            <person name="Davis I."/>
            <person name="Jospin G."/>
            <person name="Darling A.E."/>
            <person name="Coil D.A."/>
            <person name="Alexiev A."/>
            <person name="Horsfall A."/>
            <person name="Kirkwood N."/>
            <person name="Harris S."/>
            <person name="Eisen J.A."/>
        </authorList>
    </citation>
    <scope>NUCLEOTIDE SEQUENCE [LARGE SCALE GENOMIC DNA]</scope>
    <source>
        <strain evidence="3">COT-253 OH1447</strain>
    </source>
</reference>
<keyword evidence="1" id="KW-0812">Transmembrane</keyword>
<dbReference type="Proteomes" id="UP000030136">
    <property type="component" value="Unassembled WGS sequence"/>
</dbReference>
<dbReference type="AlphaFoldDB" id="A0AB34PH03"/>
<comment type="caution">
    <text evidence="2">The sequence shown here is derived from an EMBL/GenBank/DDBJ whole genome shotgun (WGS) entry which is preliminary data.</text>
</comment>
<keyword evidence="1" id="KW-1133">Transmembrane helix</keyword>
<name>A0AB34PH03_9PORP</name>
<evidence type="ECO:0000256" key="1">
    <source>
        <dbReference type="SAM" id="Phobius"/>
    </source>
</evidence>
<gene>
    <name evidence="2" type="ORF">HQ38_02190</name>
</gene>
<proteinExistence type="predicted"/>